<dbReference type="SUPFAM" id="SSF52218">
    <property type="entry name" value="Flavoproteins"/>
    <property type="match status" value="1"/>
</dbReference>
<keyword evidence="1" id="KW-0812">Transmembrane</keyword>
<accession>A0ABW2IN38</accession>
<dbReference type="Proteomes" id="UP001596492">
    <property type="component" value="Unassembled WGS sequence"/>
</dbReference>
<proteinExistence type="predicted"/>
<gene>
    <name evidence="2" type="ORF">ACFQS8_13160</name>
</gene>
<evidence type="ECO:0000313" key="2">
    <source>
        <dbReference type="EMBL" id="MFC7292574.1"/>
    </source>
</evidence>
<feature type="transmembrane region" description="Helical" evidence="1">
    <location>
        <begin position="261"/>
        <end position="282"/>
    </location>
</feature>
<comment type="caution">
    <text evidence="2">The sequence shown here is derived from an EMBL/GenBank/DDBJ whole genome shotgun (WGS) entry which is preliminary data.</text>
</comment>
<keyword evidence="1" id="KW-0472">Membrane</keyword>
<name>A0ABW2IN38_9PROT</name>
<evidence type="ECO:0000313" key="3">
    <source>
        <dbReference type="Proteomes" id="UP001596492"/>
    </source>
</evidence>
<dbReference type="EMBL" id="JBHTBR010000005">
    <property type="protein sequence ID" value="MFC7292574.1"/>
    <property type="molecule type" value="Genomic_DNA"/>
</dbReference>
<dbReference type="RefSeq" id="WP_382168114.1">
    <property type="nucleotide sequence ID" value="NZ_JBHTBR010000005.1"/>
</dbReference>
<keyword evidence="3" id="KW-1185">Reference proteome</keyword>
<keyword evidence="1" id="KW-1133">Transmembrane helix</keyword>
<evidence type="ECO:0000256" key="1">
    <source>
        <dbReference type="SAM" id="Phobius"/>
    </source>
</evidence>
<dbReference type="Gene3D" id="3.40.50.360">
    <property type="match status" value="1"/>
</dbReference>
<reference evidence="3" key="1">
    <citation type="journal article" date="2019" name="Int. J. Syst. Evol. Microbiol.">
        <title>The Global Catalogue of Microorganisms (GCM) 10K type strain sequencing project: providing services to taxonomists for standard genome sequencing and annotation.</title>
        <authorList>
            <consortium name="The Broad Institute Genomics Platform"/>
            <consortium name="The Broad Institute Genome Sequencing Center for Infectious Disease"/>
            <person name="Wu L."/>
            <person name="Ma J."/>
        </authorList>
    </citation>
    <scope>NUCLEOTIDE SEQUENCE [LARGE SCALE GENOMIC DNA]</scope>
    <source>
        <strain evidence="3">CCUG 51308</strain>
    </source>
</reference>
<protein>
    <submittedName>
        <fullName evidence="2">Dialkylresorcinol condensing enzyme</fullName>
    </submittedName>
</protein>
<organism evidence="2 3">
    <name type="scientific">Hirschia litorea</name>
    <dbReference type="NCBI Taxonomy" id="1199156"/>
    <lineage>
        <taxon>Bacteria</taxon>
        <taxon>Pseudomonadati</taxon>
        <taxon>Pseudomonadota</taxon>
        <taxon>Alphaproteobacteria</taxon>
        <taxon>Hyphomonadales</taxon>
        <taxon>Hyphomonadaceae</taxon>
        <taxon>Hirschia</taxon>
    </lineage>
</organism>
<dbReference type="InterPro" id="IPR029039">
    <property type="entry name" value="Flavoprotein-like_sf"/>
</dbReference>
<sequence length="320" mass="35751">MLKVLAVGFSQTGQLTRLLDSVLGPIKESTEIEVTQITLQTHRKFPFPWNFFNFFDTMPECVYEDAPPIEPEGVDPDTDFDLIILAYQAWFLSPCPPIISFLKSEAARKIIKGKPVMTLIGCRNMWLMAQEALKERIDDLDGHLIDNAVVVDEAHAAYTFYSTPIWMLTGDKGPYFNGRVPAAGLTDEQIADASRFGEAVVRQLPNREKSDRSPMLAGLGAVKVSEGLIASEKIAKRNFRLWGGLMRKIGNPDAIARKAVLIIYFTFLAIIVLTVMPIMAVVKKILKRFNKAKVEKQKAYFARPSGEGRELLGDEQAEAL</sequence>